<dbReference type="PROSITE" id="PS00107">
    <property type="entry name" value="PROTEIN_KINASE_ATP"/>
    <property type="match status" value="1"/>
</dbReference>
<protein>
    <recommendedName>
        <fullName evidence="2">non-specific serine/threonine protein kinase</fullName>
        <ecNumber evidence="2">2.7.11.1</ecNumber>
    </recommendedName>
</protein>
<dbReference type="EC" id="2.7.11.1" evidence="2"/>
<keyword evidence="5 10" id="KW-0547">Nucleotide-binding</keyword>
<evidence type="ECO:0000256" key="6">
    <source>
        <dbReference type="ARBA" id="ARBA00022777"/>
    </source>
</evidence>
<evidence type="ECO:0000256" key="10">
    <source>
        <dbReference type="PROSITE-ProRule" id="PRU10141"/>
    </source>
</evidence>
<feature type="compositionally biased region" description="Pro residues" evidence="12">
    <location>
        <begin position="304"/>
        <end position="320"/>
    </location>
</feature>
<comment type="caution">
    <text evidence="14">The sequence shown here is derived from an EMBL/GenBank/DDBJ whole genome shotgun (WGS) entry which is preliminary data.</text>
</comment>
<feature type="compositionally biased region" description="Polar residues" evidence="12">
    <location>
        <begin position="409"/>
        <end position="418"/>
    </location>
</feature>
<evidence type="ECO:0000256" key="4">
    <source>
        <dbReference type="ARBA" id="ARBA00022679"/>
    </source>
</evidence>
<feature type="domain" description="Protein kinase" evidence="13">
    <location>
        <begin position="28"/>
        <end position="283"/>
    </location>
</feature>
<name>A0AA36HXM0_9DINO</name>
<dbReference type="Gene3D" id="3.30.200.20">
    <property type="entry name" value="Phosphorylase Kinase, domain 1"/>
    <property type="match status" value="1"/>
</dbReference>
<dbReference type="EMBL" id="CAUJNA010000380">
    <property type="protein sequence ID" value="CAJ1376299.1"/>
    <property type="molecule type" value="Genomic_DNA"/>
</dbReference>
<dbReference type="Pfam" id="PF00069">
    <property type="entry name" value="Pkinase"/>
    <property type="match status" value="1"/>
</dbReference>
<dbReference type="PROSITE" id="PS00108">
    <property type="entry name" value="PROTEIN_KINASE_ST"/>
    <property type="match status" value="1"/>
</dbReference>
<evidence type="ECO:0000256" key="3">
    <source>
        <dbReference type="ARBA" id="ARBA00022527"/>
    </source>
</evidence>
<feature type="region of interest" description="Disordered" evidence="12">
    <location>
        <begin position="368"/>
        <end position="418"/>
    </location>
</feature>
<organism evidence="14 15">
    <name type="scientific">Effrenium voratum</name>
    <dbReference type="NCBI Taxonomy" id="2562239"/>
    <lineage>
        <taxon>Eukaryota</taxon>
        <taxon>Sar</taxon>
        <taxon>Alveolata</taxon>
        <taxon>Dinophyceae</taxon>
        <taxon>Suessiales</taxon>
        <taxon>Symbiodiniaceae</taxon>
        <taxon>Effrenium</taxon>
    </lineage>
</organism>
<dbReference type="AlphaFoldDB" id="A0AA36HXM0"/>
<evidence type="ECO:0000256" key="12">
    <source>
        <dbReference type="SAM" id="MobiDB-lite"/>
    </source>
</evidence>
<dbReference type="PANTHER" id="PTHR44899">
    <property type="entry name" value="CAMK FAMILY PROTEIN KINASE"/>
    <property type="match status" value="1"/>
</dbReference>
<evidence type="ECO:0000256" key="11">
    <source>
        <dbReference type="RuleBase" id="RU000304"/>
    </source>
</evidence>
<evidence type="ECO:0000256" key="2">
    <source>
        <dbReference type="ARBA" id="ARBA00012513"/>
    </source>
</evidence>
<dbReference type="InterPro" id="IPR008271">
    <property type="entry name" value="Ser/Thr_kinase_AS"/>
</dbReference>
<dbReference type="PANTHER" id="PTHR44899:SF3">
    <property type="entry name" value="SERINE_THREONINE-PROTEIN KINASE NEK1"/>
    <property type="match status" value="1"/>
</dbReference>
<evidence type="ECO:0000313" key="14">
    <source>
        <dbReference type="EMBL" id="CAJ1376299.1"/>
    </source>
</evidence>
<dbReference type="GO" id="GO:0005524">
    <property type="term" value="F:ATP binding"/>
    <property type="evidence" value="ECO:0007669"/>
    <property type="project" value="UniProtKB-UniRule"/>
</dbReference>
<comment type="catalytic activity">
    <reaction evidence="8">
        <text>L-threonyl-[protein] + ATP = O-phospho-L-threonyl-[protein] + ADP + H(+)</text>
        <dbReference type="Rhea" id="RHEA:46608"/>
        <dbReference type="Rhea" id="RHEA-COMP:11060"/>
        <dbReference type="Rhea" id="RHEA-COMP:11605"/>
        <dbReference type="ChEBI" id="CHEBI:15378"/>
        <dbReference type="ChEBI" id="CHEBI:30013"/>
        <dbReference type="ChEBI" id="CHEBI:30616"/>
        <dbReference type="ChEBI" id="CHEBI:61977"/>
        <dbReference type="ChEBI" id="CHEBI:456216"/>
        <dbReference type="EC" id="2.7.11.1"/>
    </reaction>
</comment>
<dbReference type="SUPFAM" id="SSF56112">
    <property type="entry name" value="Protein kinase-like (PK-like)"/>
    <property type="match status" value="1"/>
</dbReference>
<dbReference type="PROSITE" id="PS50011">
    <property type="entry name" value="PROTEIN_KINASE_DOM"/>
    <property type="match status" value="1"/>
</dbReference>
<dbReference type="InterPro" id="IPR051131">
    <property type="entry name" value="NEK_Ser/Thr_kinase_NIMA"/>
</dbReference>
<dbReference type="SMART" id="SM00220">
    <property type="entry name" value="S_TKc"/>
    <property type="match status" value="1"/>
</dbReference>
<dbReference type="InterPro" id="IPR011009">
    <property type="entry name" value="Kinase-like_dom_sf"/>
</dbReference>
<dbReference type="GO" id="GO:0004674">
    <property type="term" value="F:protein serine/threonine kinase activity"/>
    <property type="evidence" value="ECO:0007669"/>
    <property type="project" value="UniProtKB-KW"/>
</dbReference>
<dbReference type="Gene3D" id="1.10.510.10">
    <property type="entry name" value="Transferase(Phosphotransferase) domain 1"/>
    <property type="match status" value="1"/>
</dbReference>
<dbReference type="FunFam" id="3.30.200.20:FF:000097">
    <property type="entry name" value="Probable serine/threonine-protein kinase nek1"/>
    <property type="match status" value="1"/>
</dbReference>
<gene>
    <name evidence="14" type="ORF">EVOR1521_LOCUS5393</name>
</gene>
<reference evidence="14" key="1">
    <citation type="submission" date="2023-08" db="EMBL/GenBank/DDBJ databases">
        <authorList>
            <person name="Chen Y."/>
            <person name="Shah S."/>
            <person name="Dougan E. K."/>
            <person name="Thang M."/>
            <person name="Chan C."/>
        </authorList>
    </citation>
    <scope>NUCLEOTIDE SEQUENCE</scope>
</reference>
<evidence type="ECO:0000256" key="8">
    <source>
        <dbReference type="ARBA" id="ARBA00047899"/>
    </source>
</evidence>
<keyword evidence="6" id="KW-0418">Kinase</keyword>
<keyword evidence="15" id="KW-1185">Reference proteome</keyword>
<evidence type="ECO:0000313" key="15">
    <source>
        <dbReference type="Proteomes" id="UP001178507"/>
    </source>
</evidence>
<sequence>MEEVSWGDNKDGDLGAMPSCKDDEKLSYRRLRLLGQGSFGKAFLARDLSNNELVVMKQVRVEKMDAKARDTAVREAVALRKVRHPNVVRFRQVFVRSGWLCLIMDFADGGDLCAAVKDRAKSGQPFEESAVLECFSQVADAVRYVHAHKMVHRDIKSRNVFLCRTGQALLGDFGLVRLLESTLELAHTRVGTPYYLSPEIIRKQPYNYKTDVWSLGVLLYEMAALKRPFMGTLETLPKIILKGDYEPLGGHFSPALHGLVARLLALDPNQRPPLAELLQEEVLAAPLRRSREALGLQAPDEAPRPPAPGAPGAPPPPPPPRVRKEIQELSNAESEWMGFNTMIRRKEDGPIVPEAKGIVDLAAAKAPVAVGTGGPESWSLAPAPGEDSGEELGSASDDSWGSVVDTGNDALQQVMSSP</sequence>
<dbReference type="Proteomes" id="UP001178507">
    <property type="component" value="Unassembled WGS sequence"/>
</dbReference>
<keyword evidence="3 11" id="KW-0723">Serine/threonine-protein kinase</keyword>
<feature type="binding site" evidence="10">
    <location>
        <position position="57"/>
    </location>
    <ligand>
        <name>ATP</name>
        <dbReference type="ChEBI" id="CHEBI:30616"/>
    </ligand>
</feature>
<accession>A0AA36HXM0</accession>
<evidence type="ECO:0000259" key="13">
    <source>
        <dbReference type="PROSITE" id="PS50011"/>
    </source>
</evidence>
<dbReference type="InterPro" id="IPR017441">
    <property type="entry name" value="Protein_kinase_ATP_BS"/>
</dbReference>
<keyword evidence="4" id="KW-0808">Transferase</keyword>
<evidence type="ECO:0000256" key="7">
    <source>
        <dbReference type="ARBA" id="ARBA00022840"/>
    </source>
</evidence>
<comment type="catalytic activity">
    <reaction evidence="9">
        <text>L-seryl-[protein] + ATP = O-phospho-L-seryl-[protein] + ADP + H(+)</text>
        <dbReference type="Rhea" id="RHEA:17989"/>
        <dbReference type="Rhea" id="RHEA-COMP:9863"/>
        <dbReference type="Rhea" id="RHEA-COMP:11604"/>
        <dbReference type="ChEBI" id="CHEBI:15378"/>
        <dbReference type="ChEBI" id="CHEBI:29999"/>
        <dbReference type="ChEBI" id="CHEBI:30616"/>
        <dbReference type="ChEBI" id="CHEBI:83421"/>
        <dbReference type="ChEBI" id="CHEBI:456216"/>
        <dbReference type="EC" id="2.7.11.1"/>
    </reaction>
</comment>
<proteinExistence type="inferred from homology"/>
<feature type="region of interest" description="Disordered" evidence="12">
    <location>
        <begin position="298"/>
        <end position="323"/>
    </location>
</feature>
<evidence type="ECO:0000256" key="9">
    <source>
        <dbReference type="ARBA" id="ARBA00048679"/>
    </source>
</evidence>
<keyword evidence="7 10" id="KW-0067">ATP-binding</keyword>
<evidence type="ECO:0000256" key="1">
    <source>
        <dbReference type="ARBA" id="ARBA00010886"/>
    </source>
</evidence>
<evidence type="ECO:0000256" key="5">
    <source>
        <dbReference type="ARBA" id="ARBA00022741"/>
    </source>
</evidence>
<dbReference type="CDD" id="cd08215">
    <property type="entry name" value="STKc_Nek"/>
    <property type="match status" value="1"/>
</dbReference>
<comment type="similarity">
    <text evidence="1">Belongs to the protein kinase superfamily. NEK Ser/Thr protein kinase family. NIMA subfamily.</text>
</comment>
<dbReference type="InterPro" id="IPR000719">
    <property type="entry name" value="Prot_kinase_dom"/>
</dbReference>